<organism evidence="1 2">
    <name type="scientific">Flavobacterium hydrocarbonoxydans</name>
    <dbReference type="NCBI Taxonomy" id="2683249"/>
    <lineage>
        <taxon>Bacteria</taxon>
        <taxon>Pseudomonadati</taxon>
        <taxon>Bacteroidota</taxon>
        <taxon>Flavobacteriia</taxon>
        <taxon>Flavobacteriales</taxon>
        <taxon>Flavobacteriaceae</taxon>
        <taxon>Flavobacterium</taxon>
    </lineage>
</organism>
<name>A0A6I4NPC1_9FLAO</name>
<dbReference type="EMBL" id="WSTB01000011">
    <property type="protein sequence ID" value="MWB96228.1"/>
    <property type="molecule type" value="Genomic_DNA"/>
</dbReference>
<dbReference type="Gene3D" id="1.20.120.330">
    <property type="entry name" value="Nucleotidyltransferases domain 2"/>
    <property type="match status" value="1"/>
</dbReference>
<proteinExistence type="predicted"/>
<accession>A0A6I4NPC1</accession>
<gene>
    <name evidence="1" type="ORF">GON26_17840</name>
</gene>
<reference evidence="1 2" key="1">
    <citation type="submission" date="2019-12" db="EMBL/GenBank/DDBJ databases">
        <authorList>
            <person name="Kim Y.S."/>
        </authorList>
    </citation>
    <scope>NUCLEOTIDE SEQUENCE [LARGE SCALE GENOMIC DNA]</scope>
    <source>
        <strain evidence="1 2">GA093</strain>
    </source>
</reference>
<dbReference type="SUPFAM" id="SSF158668">
    <property type="entry name" value="MtlR-like"/>
    <property type="match status" value="1"/>
</dbReference>
<dbReference type="RefSeq" id="WP_160376128.1">
    <property type="nucleotide sequence ID" value="NZ_WSTB01000011.1"/>
</dbReference>
<dbReference type="AlphaFoldDB" id="A0A6I4NPC1"/>
<comment type="caution">
    <text evidence="1">The sequence shown here is derived from an EMBL/GenBank/DDBJ whole genome shotgun (WGS) entry which is preliminary data.</text>
</comment>
<evidence type="ECO:0008006" key="3">
    <source>
        <dbReference type="Google" id="ProtNLM"/>
    </source>
</evidence>
<dbReference type="Proteomes" id="UP000471501">
    <property type="component" value="Unassembled WGS sequence"/>
</dbReference>
<evidence type="ECO:0000313" key="1">
    <source>
        <dbReference type="EMBL" id="MWB96228.1"/>
    </source>
</evidence>
<dbReference type="InterPro" id="IPR038026">
    <property type="entry name" value="MtlR-like_sf"/>
</dbReference>
<protein>
    <recommendedName>
        <fullName evidence="3">DUF4145 domain-containing protein</fullName>
    </recommendedName>
</protein>
<keyword evidence="2" id="KW-1185">Reference proteome</keyword>
<sequence>MKNFFNDHNNSCVLKEWDFENSNEITKNWNQEVPKHVENFNLYTEDRNAVIYFALFVEYHVNKMVEILMPDFDSLIGISKSPISLKINLLDSFKLLPKQIFEAARCINNIRNEFAHEINMVNLEDLNSLPNDRKKKTVDKLLYLTTEYEGDYQYEKKEDILRKRFKSICLNTISAFRVFEPSVKHLRNERIEK</sequence>
<evidence type="ECO:0000313" key="2">
    <source>
        <dbReference type="Proteomes" id="UP000471501"/>
    </source>
</evidence>